<name>A0ABS2PKR9_9STRE</name>
<gene>
    <name evidence="1" type="ORF">JOC31_000849</name>
</gene>
<dbReference type="EMBL" id="JAFBEI010000014">
    <property type="protein sequence ID" value="MBM7636030.1"/>
    <property type="molecule type" value="Genomic_DNA"/>
</dbReference>
<accession>A0ABS2PKR9</accession>
<proteinExistence type="predicted"/>
<protein>
    <submittedName>
        <fullName evidence="1">Uncharacterized protein</fullName>
    </submittedName>
</protein>
<evidence type="ECO:0000313" key="2">
    <source>
        <dbReference type="Proteomes" id="UP000809081"/>
    </source>
</evidence>
<evidence type="ECO:0000313" key="1">
    <source>
        <dbReference type="EMBL" id="MBM7636030.1"/>
    </source>
</evidence>
<comment type="caution">
    <text evidence="1">The sequence shown here is derived from an EMBL/GenBank/DDBJ whole genome shotgun (WGS) entry which is preliminary data.</text>
</comment>
<organism evidence="1 2">
    <name type="scientific">Streptococcus saliviloxodontae</name>
    <dbReference type="NCBI Taxonomy" id="1349416"/>
    <lineage>
        <taxon>Bacteria</taxon>
        <taxon>Bacillati</taxon>
        <taxon>Bacillota</taxon>
        <taxon>Bacilli</taxon>
        <taxon>Lactobacillales</taxon>
        <taxon>Streptococcaceae</taxon>
        <taxon>Streptococcus</taxon>
    </lineage>
</organism>
<dbReference type="Proteomes" id="UP000809081">
    <property type="component" value="Unassembled WGS sequence"/>
</dbReference>
<sequence>MKKMSVQEQQAVTGGASWECLQCGYHSEWHLLTSTASQRAYEHESRYGHYGKTRVR</sequence>
<dbReference type="RefSeq" id="WP_205016925.1">
    <property type="nucleotide sequence ID" value="NZ_JAFBEI010000014.1"/>
</dbReference>
<keyword evidence="2" id="KW-1185">Reference proteome</keyword>
<reference evidence="1 2" key="1">
    <citation type="submission" date="2021-01" db="EMBL/GenBank/DDBJ databases">
        <title>Genomic Encyclopedia of Type Strains, Phase IV (KMG-IV): sequencing the most valuable type-strain genomes for metagenomic binning, comparative biology and taxonomic classification.</title>
        <authorList>
            <person name="Goeker M."/>
        </authorList>
    </citation>
    <scope>NUCLEOTIDE SEQUENCE [LARGE SCALE GENOMIC DNA]</scope>
    <source>
        <strain evidence="1 2">DSM 27513</strain>
    </source>
</reference>